<proteinExistence type="predicted"/>
<evidence type="ECO:0000313" key="2">
    <source>
        <dbReference type="Proteomes" id="UP000191988"/>
    </source>
</evidence>
<evidence type="ECO:0000313" key="1">
    <source>
        <dbReference type="EMBL" id="CUX20208.1"/>
    </source>
</evidence>
<dbReference type="SUPFAM" id="SSF49899">
    <property type="entry name" value="Concanavalin A-like lectins/glucanases"/>
    <property type="match status" value="1"/>
</dbReference>
<name>A0A1S7PEH0_9HYPH</name>
<reference evidence="2" key="1">
    <citation type="submission" date="2016-01" db="EMBL/GenBank/DDBJ databases">
        <authorList>
            <person name="Regsiter A."/>
            <person name="william w."/>
        </authorList>
    </citation>
    <scope>NUCLEOTIDE SEQUENCE [LARGE SCALE GENOMIC DNA]</scope>
    <source>
        <strain evidence="2">CFBP 6623</strain>
    </source>
</reference>
<dbReference type="AlphaFoldDB" id="A0A1S7PEH0"/>
<keyword evidence="2" id="KW-1185">Reference proteome</keyword>
<organism evidence="1 2">
    <name type="scientific">Agrobacterium tomkonis CFBP 6623</name>
    <dbReference type="NCBI Taxonomy" id="1183432"/>
    <lineage>
        <taxon>Bacteria</taxon>
        <taxon>Pseudomonadati</taxon>
        <taxon>Pseudomonadota</taxon>
        <taxon>Alphaproteobacteria</taxon>
        <taxon>Hyphomicrobiales</taxon>
        <taxon>Rhizobiaceae</taxon>
        <taxon>Rhizobium/Agrobacterium group</taxon>
        <taxon>Agrobacterium</taxon>
        <taxon>Agrobacterium tumefaciens complex</taxon>
    </lineage>
</organism>
<dbReference type="STRING" id="1183432.AGR3A_Cc250144"/>
<accession>A0A1S7PEH0</accession>
<dbReference type="Proteomes" id="UP000191988">
    <property type="component" value="Unassembled WGS sequence"/>
</dbReference>
<protein>
    <submittedName>
        <fullName evidence="1">Uncharacterized protein</fullName>
    </submittedName>
</protein>
<dbReference type="InterPro" id="IPR013320">
    <property type="entry name" value="ConA-like_dom_sf"/>
</dbReference>
<sequence>MRRLRSDRRLKGLDQSLGRRNRKRIVDVDALIASAAFDLDPETLRGTVANGAAVSAITDRKGMTLAGATNQPTYMTAATPNGKAALNFLSASSHRLTSSGDHSAVDNMFAGQGSFILMATKAVTTGGGGFGRVFNKGSTGTPDRFGIAGLVGGIPAGALGAAFSTTNPSMQLDETLPLNAWHVVGIHYSADNPNVFEYVLNDGPYKAKAPGTLPAGNYVDNVADALILGNNPAFTRGWNGQVARMIIIRKKPTKAEMLAAVAWLRTTIGAA</sequence>
<dbReference type="EMBL" id="FBWK01000018">
    <property type="protein sequence ID" value="CUX20208.1"/>
    <property type="molecule type" value="Genomic_DNA"/>
</dbReference>
<gene>
    <name evidence="1" type="ORF">AGR3A_Cc250144</name>
</gene>